<keyword evidence="1" id="KW-1133">Transmembrane helix</keyword>
<dbReference type="EMBL" id="JAPMIV010000018">
    <property type="protein sequence ID" value="MDV6375069.1"/>
    <property type="molecule type" value="Genomic_DNA"/>
</dbReference>
<accession>A0ABU4DRL6</accession>
<organism evidence="2 3">
    <name type="scientific">Deinococcus arenicola</name>
    <dbReference type="NCBI Taxonomy" id="2994950"/>
    <lineage>
        <taxon>Bacteria</taxon>
        <taxon>Thermotogati</taxon>
        <taxon>Deinococcota</taxon>
        <taxon>Deinococci</taxon>
        <taxon>Deinococcales</taxon>
        <taxon>Deinococcaceae</taxon>
        <taxon>Deinococcus</taxon>
    </lineage>
</organism>
<keyword evidence="1" id="KW-0472">Membrane</keyword>
<keyword evidence="3" id="KW-1185">Reference proteome</keyword>
<dbReference type="Proteomes" id="UP001276150">
    <property type="component" value="Unassembled WGS sequence"/>
</dbReference>
<dbReference type="RefSeq" id="WP_317640400.1">
    <property type="nucleotide sequence ID" value="NZ_JAPMIV010000018.1"/>
</dbReference>
<proteinExistence type="predicted"/>
<reference evidence="2 3" key="1">
    <citation type="submission" date="2022-11" db="EMBL/GenBank/DDBJ databases">
        <title>Deinococcus ZS9-10, Low Temperature and Draught-tolerating, UV-resistant Bacteria from Continental Antarctica.</title>
        <authorList>
            <person name="Cheng L."/>
        </authorList>
    </citation>
    <scope>NUCLEOTIDE SEQUENCE [LARGE SCALE GENOMIC DNA]</scope>
    <source>
        <strain evidence="2 3">ZS9-10</strain>
    </source>
</reference>
<name>A0ABU4DRL6_9DEIO</name>
<feature type="transmembrane region" description="Helical" evidence="1">
    <location>
        <begin position="172"/>
        <end position="189"/>
    </location>
</feature>
<comment type="caution">
    <text evidence="2">The sequence shown here is derived from an EMBL/GenBank/DDBJ whole genome shotgun (WGS) entry which is preliminary data.</text>
</comment>
<gene>
    <name evidence="2" type="ORF">ORD21_10770</name>
</gene>
<evidence type="ECO:0000256" key="1">
    <source>
        <dbReference type="SAM" id="Phobius"/>
    </source>
</evidence>
<evidence type="ECO:0000313" key="2">
    <source>
        <dbReference type="EMBL" id="MDV6375069.1"/>
    </source>
</evidence>
<evidence type="ECO:0000313" key="3">
    <source>
        <dbReference type="Proteomes" id="UP001276150"/>
    </source>
</evidence>
<keyword evidence="1" id="KW-0812">Transmembrane</keyword>
<sequence>MTIKSGSQEYPLGMALTHVWQDFSGIQSDTAVPLNQIACPFCNFGEKLDPNVFNPNRSVGIIPNADWEQHFTLLNQQSYVPTNGAFAWSDDFPPQKYGVITLKCSNCENAFFVHYLLRHSELKEGLRTPRFWNRLIIPNTDFTRFENRIWELDRDRVTANKEFEGKDLQLKIWKYTSVILAIIMFFLLII</sequence>
<protein>
    <submittedName>
        <fullName evidence="2">Uncharacterized protein</fullName>
    </submittedName>
</protein>